<evidence type="ECO:0000313" key="3">
    <source>
        <dbReference type="Proteomes" id="UP001432322"/>
    </source>
</evidence>
<dbReference type="Proteomes" id="UP001432322">
    <property type="component" value="Unassembled WGS sequence"/>
</dbReference>
<dbReference type="EMBL" id="BTSY01000004">
    <property type="protein sequence ID" value="GMT22155.1"/>
    <property type="molecule type" value="Genomic_DNA"/>
</dbReference>
<feature type="region of interest" description="Disordered" evidence="1">
    <location>
        <begin position="82"/>
        <end position="115"/>
    </location>
</feature>
<name>A0AAV5VVR7_9BILA</name>
<keyword evidence="3" id="KW-1185">Reference proteome</keyword>
<protein>
    <recommendedName>
        <fullName evidence="4">C2H2-type domain-containing protein</fullName>
    </recommendedName>
</protein>
<sequence>SQKARTSLVSSSCWHLAVDCHAGCKCTPTRGPSRHSRLASHISHHHSADVYLVIVGACDCCGSDRWRRACAAAVRHDRRQLPAHRRSRRACSKPLHSISADPDTPFLLQPPSIQA</sequence>
<evidence type="ECO:0008006" key="4">
    <source>
        <dbReference type="Google" id="ProtNLM"/>
    </source>
</evidence>
<evidence type="ECO:0000313" key="2">
    <source>
        <dbReference type="EMBL" id="GMT22155.1"/>
    </source>
</evidence>
<gene>
    <name evidence="2" type="ORF">PFISCL1PPCAC_13452</name>
</gene>
<accession>A0AAV5VVR7</accession>
<evidence type="ECO:0000256" key="1">
    <source>
        <dbReference type="SAM" id="MobiDB-lite"/>
    </source>
</evidence>
<proteinExistence type="predicted"/>
<feature type="compositionally biased region" description="Basic residues" evidence="1">
    <location>
        <begin position="82"/>
        <end position="91"/>
    </location>
</feature>
<feature type="non-terminal residue" evidence="2">
    <location>
        <position position="1"/>
    </location>
</feature>
<dbReference type="AlphaFoldDB" id="A0AAV5VVR7"/>
<organism evidence="2 3">
    <name type="scientific">Pristionchus fissidentatus</name>
    <dbReference type="NCBI Taxonomy" id="1538716"/>
    <lineage>
        <taxon>Eukaryota</taxon>
        <taxon>Metazoa</taxon>
        <taxon>Ecdysozoa</taxon>
        <taxon>Nematoda</taxon>
        <taxon>Chromadorea</taxon>
        <taxon>Rhabditida</taxon>
        <taxon>Rhabditina</taxon>
        <taxon>Diplogasteromorpha</taxon>
        <taxon>Diplogasteroidea</taxon>
        <taxon>Neodiplogasteridae</taxon>
        <taxon>Pristionchus</taxon>
    </lineage>
</organism>
<reference evidence="2" key="1">
    <citation type="submission" date="2023-10" db="EMBL/GenBank/DDBJ databases">
        <title>Genome assembly of Pristionchus species.</title>
        <authorList>
            <person name="Yoshida K."/>
            <person name="Sommer R.J."/>
        </authorList>
    </citation>
    <scope>NUCLEOTIDE SEQUENCE</scope>
    <source>
        <strain evidence="2">RS5133</strain>
    </source>
</reference>
<comment type="caution">
    <text evidence="2">The sequence shown here is derived from an EMBL/GenBank/DDBJ whole genome shotgun (WGS) entry which is preliminary data.</text>
</comment>